<keyword evidence="4 7" id="KW-0472">Membrane</keyword>
<dbReference type="InterPro" id="IPR052337">
    <property type="entry name" value="SAT4-like"/>
</dbReference>
<reference evidence="9 10" key="2">
    <citation type="submission" date="2021-10" db="EMBL/GenBank/DDBJ databases">
        <authorList>
            <person name="Piombo E."/>
        </authorList>
    </citation>
    <scope>NUCLEOTIDE SEQUENCE [LARGE SCALE GENOMIC DNA]</scope>
</reference>
<dbReference type="GO" id="GO:0016020">
    <property type="term" value="C:membrane"/>
    <property type="evidence" value="ECO:0007669"/>
    <property type="project" value="UniProtKB-SubCell"/>
</dbReference>
<reference evidence="10" key="1">
    <citation type="submission" date="2019-06" db="EMBL/GenBank/DDBJ databases">
        <authorList>
            <person name="Broberg M."/>
        </authorList>
    </citation>
    <scope>NUCLEOTIDE SEQUENCE [LARGE SCALE GENOMIC DNA]</scope>
</reference>
<name>A0A9N9ZNG3_9HYPO</name>
<accession>A0A9N9ZNG3</accession>
<keyword evidence="2 7" id="KW-0812">Transmembrane</keyword>
<dbReference type="EMBL" id="CABFOC020000091">
    <property type="protein sequence ID" value="CAH0058788.1"/>
    <property type="molecule type" value="Genomic_DNA"/>
</dbReference>
<feature type="transmembrane region" description="Helical" evidence="7">
    <location>
        <begin position="12"/>
        <end position="30"/>
    </location>
</feature>
<evidence type="ECO:0000256" key="2">
    <source>
        <dbReference type="ARBA" id="ARBA00022692"/>
    </source>
</evidence>
<feature type="transmembrane region" description="Helical" evidence="7">
    <location>
        <begin position="117"/>
        <end position="139"/>
    </location>
</feature>
<keyword evidence="10" id="KW-1185">Reference proteome</keyword>
<comment type="subcellular location">
    <subcellularLocation>
        <location evidence="1">Membrane</location>
        <topology evidence="1">Multi-pass membrane protein</topology>
    </subcellularLocation>
</comment>
<evidence type="ECO:0000313" key="9">
    <source>
        <dbReference type="EMBL" id="CAH0058788.1"/>
    </source>
</evidence>
<feature type="transmembrane region" description="Helical" evidence="7">
    <location>
        <begin position="42"/>
        <end position="62"/>
    </location>
</feature>
<evidence type="ECO:0000256" key="5">
    <source>
        <dbReference type="ARBA" id="ARBA00038359"/>
    </source>
</evidence>
<evidence type="ECO:0000259" key="8">
    <source>
        <dbReference type="Pfam" id="PF20684"/>
    </source>
</evidence>
<evidence type="ECO:0000256" key="3">
    <source>
        <dbReference type="ARBA" id="ARBA00022989"/>
    </source>
</evidence>
<dbReference type="Proteomes" id="UP000775872">
    <property type="component" value="Unassembled WGS sequence"/>
</dbReference>
<evidence type="ECO:0000313" key="10">
    <source>
        <dbReference type="Proteomes" id="UP000775872"/>
    </source>
</evidence>
<evidence type="ECO:0000256" key="6">
    <source>
        <dbReference type="SAM" id="MobiDB-lite"/>
    </source>
</evidence>
<feature type="compositionally biased region" description="Basic and acidic residues" evidence="6">
    <location>
        <begin position="296"/>
        <end position="306"/>
    </location>
</feature>
<dbReference type="OrthoDB" id="444631at2759"/>
<feature type="transmembrane region" description="Helical" evidence="7">
    <location>
        <begin position="198"/>
        <end position="219"/>
    </location>
</feature>
<feature type="transmembrane region" description="Helical" evidence="7">
    <location>
        <begin position="231"/>
        <end position="250"/>
    </location>
</feature>
<comment type="similarity">
    <text evidence="5">Belongs to the SAT4 family.</text>
</comment>
<evidence type="ECO:0000256" key="1">
    <source>
        <dbReference type="ARBA" id="ARBA00004141"/>
    </source>
</evidence>
<dbReference type="AlphaFoldDB" id="A0A9N9ZNG3"/>
<comment type="caution">
    <text evidence="9">The sequence shown here is derived from an EMBL/GenBank/DDBJ whole genome shotgun (WGS) entry which is preliminary data.</text>
</comment>
<proteinExistence type="inferred from homology"/>
<feature type="compositionally biased region" description="Polar residues" evidence="6">
    <location>
        <begin position="336"/>
        <end position="350"/>
    </location>
</feature>
<dbReference type="PANTHER" id="PTHR33048">
    <property type="entry name" value="PTH11-LIKE INTEGRAL MEMBRANE PROTEIN (AFU_ORTHOLOGUE AFUA_5G11245)"/>
    <property type="match status" value="1"/>
</dbReference>
<evidence type="ECO:0000256" key="7">
    <source>
        <dbReference type="SAM" id="Phobius"/>
    </source>
</evidence>
<dbReference type="InterPro" id="IPR049326">
    <property type="entry name" value="Rhodopsin_dom_fungi"/>
</dbReference>
<dbReference type="PANTHER" id="PTHR33048:SF92">
    <property type="entry name" value="INTEGRAL MEMBRANE PROTEIN"/>
    <property type="match status" value="1"/>
</dbReference>
<sequence length="350" mass="38932">MLSDSDVIAVEWTLLSLALALVCARFYVRLSLLKDTPHWADFWVLAAAACGIALTISDTLLYKAGTMANFTDPGQYTLKIRFLQNFWFDVGIYFPKFSILSFYYQLVPPTKPRIRKLLYLLIAFTVACSLVTFLDATFWCRADIASNWSEDPDACSAFSSTIMMRIHWSMNFSTEVFNVIFPFPILRDLNLRKPREKIGLGIIFGLGILTIAVSIGRFINMASEEINLATYLWISSELYVSIMVVSSTALRPLLRKIAHIVHPNQTATADRSIPQAKSGGLRTETDESRSTGPRHSGLDWRARSGEADAETGSQVELGAESEMSYVIATEEIRASTAGNSQTPTANETGH</sequence>
<protein>
    <recommendedName>
        <fullName evidence="8">Rhodopsin domain-containing protein</fullName>
    </recommendedName>
</protein>
<keyword evidence="3 7" id="KW-1133">Transmembrane helix</keyword>
<feature type="domain" description="Rhodopsin" evidence="8">
    <location>
        <begin position="24"/>
        <end position="256"/>
    </location>
</feature>
<evidence type="ECO:0000256" key="4">
    <source>
        <dbReference type="ARBA" id="ARBA00023136"/>
    </source>
</evidence>
<gene>
    <name evidence="9" type="ORF">CSOL1703_00007813</name>
</gene>
<feature type="region of interest" description="Disordered" evidence="6">
    <location>
        <begin position="268"/>
        <end position="350"/>
    </location>
</feature>
<dbReference type="Pfam" id="PF20684">
    <property type="entry name" value="Fung_rhodopsin"/>
    <property type="match status" value="1"/>
</dbReference>
<organism evidence="9 10">
    <name type="scientific">Clonostachys solani</name>
    <dbReference type="NCBI Taxonomy" id="160281"/>
    <lineage>
        <taxon>Eukaryota</taxon>
        <taxon>Fungi</taxon>
        <taxon>Dikarya</taxon>
        <taxon>Ascomycota</taxon>
        <taxon>Pezizomycotina</taxon>
        <taxon>Sordariomycetes</taxon>
        <taxon>Hypocreomycetidae</taxon>
        <taxon>Hypocreales</taxon>
        <taxon>Bionectriaceae</taxon>
        <taxon>Clonostachys</taxon>
    </lineage>
</organism>